<protein>
    <submittedName>
        <fullName evidence="2">Uncharacterized protein</fullName>
    </submittedName>
</protein>
<dbReference type="EMBL" id="OZ021739">
    <property type="protein sequence ID" value="CAK9322715.1"/>
    <property type="molecule type" value="Genomic_DNA"/>
</dbReference>
<organism evidence="2 3">
    <name type="scientific">Citrullus colocynthis</name>
    <name type="common">colocynth</name>
    <dbReference type="NCBI Taxonomy" id="252529"/>
    <lineage>
        <taxon>Eukaryota</taxon>
        <taxon>Viridiplantae</taxon>
        <taxon>Streptophyta</taxon>
        <taxon>Embryophyta</taxon>
        <taxon>Tracheophyta</taxon>
        <taxon>Spermatophyta</taxon>
        <taxon>Magnoliopsida</taxon>
        <taxon>eudicotyledons</taxon>
        <taxon>Gunneridae</taxon>
        <taxon>Pentapetalae</taxon>
        <taxon>rosids</taxon>
        <taxon>fabids</taxon>
        <taxon>Cucurbitales</taxon>
        <taxon>Cucurbitaceae</taxon>
        <taxon>Benincaseae</taxon>
        <taxon>Citrullus</taxon>
    </lineage>
</organism>
<accession>A0ABP0YVD0</accession>
<sequence>MAGTPYYFFPTDFYYPRPAAKSLESIGTDTGIVPRQQQTNTDNDTGTDIGIVPFDSPRKDNKKFADQASTSMSLLLPSPYIIQILAHGGFSLLVSSISTPGPHTRFLHFSVSKGRGA</sequence>
<feature type="compositionally biased region" description="Low complexity" evidence="1">
    <location>
        <begin position="36"/>
        <end position="51"/>
    </location>
</feature>
<dbReference type="Proteomes" id="UP001642487">
    <property type="component" value="Chromosome 5"/>
</dbReference>
<gene>
    <name evidence="2" type="ORF">CITCOLO1_LOCUS14874</name>
</gene>
<dbReference type="PANTHER" id="PTHR38223">
    <property type="match status" value="1"/>
</dbReference>
<evidence type="ECO:0000313" key="3">
    <source>
        <dbReference type="Proteomes" id="UP001642487"/>
    </source>
</evidence>
<evidence type="ECO:0000313" key="2">
    <source>
        <dbReference type="EMBL" id="CAK9322715.1"/>
    </source>
</evidence>
<keyword evidence="3" id="KW-1185">Reference proteome</keyword>
<dbReference type="PANTHER" id="PTHR38223:SF4">
    <property type="match status" value="1"/>
</dbReference>
<feature type="region of interest" description="Disordered" evidence="1">
    <location>
        <begin position="26"/>
        <end position="62"/>
    </location>
</feature>
<evidence type="ECO:0000256" key="1">
    <source>
        <dbReference type="SAM" id="MobiDB-lite"/>
    </source>
</evidence>
<name>A0ABP0YVD0_9ROSI</name>
<reference evidence="2 3" key="1">
    <citation type="submission" date="2024-03" db="EMBL/GenBank/DDBJ databases">
        <authorList>
            <person name="Gkanogiannis A."/>
            <person name="Becerra Lopez-Lavalle L."/>
        </authorList>
    </citation>
    <scope>NUCLEOTIDE SEQUENCE [LARGE SCALE GENOMIC DNA]</scope>
</reference>
<proteinExistence type="predicted"/>